<feature type="signal peptide" evidence="2">
    <location>
        <begin position="1"/>
        <end position="37"/>
    </location>
</feature>
<evidence type="ECO:0000313" key="4">
    <source>
        <dbReference type="Proteomes" id="UP001589627"/>
    </source>
</evidence>
<keyword evidence="4" id="KW-1185">Reference proteome</keyword>
<dbReference type="RefSeq" id="WP_378202110.1">
    <property type="nucleotide sequence ID" value="NZ_JBHLZP010000105.1"/>
</dbReference>
<proteinExistence type="predicted"/>
<sequence length="118" mass="12341">MAHHRTLGPFSRTTRGALVAAATVMAAALAPAPGVSAAMTPTGGGGAGSTRGNSSVISHAGNGRFNKNSFDVNDPSVIRGNQNITNQNIGGQTATQNAICKRWFRHCRINERMIVRDP</sequence>
<comment type="caution">
    <text evidence="3">The sequence shown here is derived from an EMBL/GenBank/DDBJ whole genome shotgun (WGS) entry which is preliminary data.</text>
</comment>
<feature type="region of interest" description="Disordered" evidence="1">
    <location>
        <begin position="41"/>
        <end position="74"/>
    </location>
</feature>
<accession>A0ABV5YFI4</accession>
<evidence type="ECO:0000313" key="3">
    <source>
        <dbReference type="EMBL" id="MFB9833789.1"/>
    </source>
</evidence>
<name>A0ABV5YFI4_9ACTN</name>
<keyword evidence="2" id="KW-0732">Signal</keyword>
<feature type="chain" id="PRO_5046987818" evidence="2">
    <location>
        <begin position="38"/>
        <end position="118"/>
    </location>
</feature>
<protein>
    <submittedName>
        <fullName evidence="3">Uncharacterized protein</fullName>
    </submittedName>
</protein>
<dbReference type="Proteomes" id="UP001589627">
    <property type="component" value="Unassembled WGS sequence"/>
</dbReference>
<evidence type="ECO:0000256" key="2">
    <source>
        <dbReference type="SAM" id="SignalP"/>
    </source>
</evidence>
<reference evidence="3 4" key="1">
    <citation type="submission" date="2024-09" db="EMBL/GenBank/DDBJ databases">
        <authorList>
            <person name="Sun Q."/>
            <person name="Mori K."/>
        </authorList>
    </citation>
    <scope>NUCLEOTIDE SEQUENCE [LARGE SCALE GENOMIC DNA]</scope>
    <source>
        <strain evidence="3 4">TBRC 0563</strain>
    </source>
</reference>
<dbReference type="EMBL" id="JBHLZP010000105">
    <property type="protein sequence ID" value="MFB9833789.1"/>
    <property type="molecule type" value="Genomic_DNA"/>
</dbReference>
<organism evidence="3 4">
    <name type="scientific">Actinoallomurus acaciae</name>
    <dbReference type="NCBI Taxonomy" id="502577"/>
    <lineage>
        <taxon>Bacteria</taxon>
        <taxon>Bacillati</taxon>
        <taxon>Actinomycetota</taxon>
        <taxon>Actinomycetes</taxon>
        <taxon>Streptosporangiales</taxon>
        <taxon>Thermomonosporaceae</taxon>
        <taxon>Actinoallomurus</taxon>
    </lineage>
</organism>
<evidence type="ECO:0000256" key="1">
    <source>
        <dbReference type="SAM" id="MobiDB-lite"/>
    </source>
</evidence>
<gene>
    <name evidence="3" type="ORF">ACFFNX_16495</name>
</gene>